<comment type="similarity">
    <text evidence="1">Belongs to the universal ribosomal protein uL23 family.</text>
</comment>
<dbReference type="PANTHER" id="PTHR11620">
    <property type="entry name" value="60S RIBOSOMAL PROTEIN L23A"/>
    <property type="match status" value="1"/>
</dbReference>
<comment type="caution">
    <text evidence="5">The sequence shown here is derived from an EMBL/GenBank/DDBJ whole genome shotgun (WGS) entry which is preliminary data.</text>
</comment>
<name>A0A0F9V1J4_9ZZZZ</name>
<dbReference type="GO" id="GO:0005840">
    <property type="term" value="C:ribosome"/>
    <property type="evidence" value="ECO:0007669"/>
    <property type="project" value="UniProtKB-KW"/>
</dbReference>
<evidence type="ECO:0008006" key="6">
    <source>
        <dbReference type="Google" id="ProtNLM"/>
    </source>
</evidence>
<dbReference type="InterPro" id="IPR012677">
    <property type="entry name" value="Nucleotide-bd_a/b_plait_sf"/>
</dbReference>
<accession>A0A0F9V1J4</accession>
<dbReference type="NCBIfam" id="NF004363">
    <property type="entry name" value="PRK05738.2-4"/>
    <property type="match status" value="1"/>
</dbReference>
<protein>
    <recommendedName>
        <fullName evidence="6">50S ribosomal protein L23</fullName>
    </recommendedName>
</protein>
<dbReference type="SUPFAM" id="SSF54189">
    <property type="entry name" value="Ribosomal proteins S24e, L23 and L15e"/>
    <property type="match status" value="1"/>
</dbReference>
<evidence type="ECO:0000313" key="5">
    <source>
        <dbReference type="EMBL" id="KKN93587.1"/>
    </source>
</evidence>
<dbReference type="GO" id="GO:0006412">
    <property type="term" value="P:translation"/>
    <property type="evidence" value="ECO:0007669"/>
    <property type="project" value="InterPro"/>
</dbReference>
<dbReference type="EMBL" id="LAZR01000085">
    <property type="protein sequence ID" value="KKN93587.1"/>
    <property type="molecule type" value="Genomic_DNA"/>
</dbReference>
<dbReference type="InterPro" id="IPR013025">
    <property type="entry name" value="Ribosomal_uL23-like"/>
</dbReference>
<keyword evidence="3" id="KW-0687">Ribonucleoprotein</keyword>
<gene>
    <name evidence="5" type="ORF">LCGC14_0197790</name>
</gene>
<feature type="region of interest" description="Disordered" evidence="4">
    <location>
        <begin position="14"/>
        <end position="51"/>
    </location>
</feature>
<reference evidence="5" key="1">
    <citation type="journal article" date="2015" name="Nature">
        <title>Complex archaea that bridge the gap between prokaryotes and eukaryotes.</title>
        <authorList>
            <person name="Spang A."/>
            <person name="Saw J.H."/>
            <person name="Jorgensen S.L."/>
            <person name="Zaremba-Niedzwiedzka K."/>
            <person name="Martijn J."/>
            <person name="Lind A.E."/>
            <person name="van Eijk R."/>
            <person name="Schleper C."/>
            <person name="Guy L."/>
            <person name="Ettema T.J."/>
        </authorList>
    </citation>
    <scope>NUCLEOTIDE SEQUENCE</scope>
</reference>
<evidence type="ECO:0000256" key="4">
    <source>
        <dbReference type="SAM" id="MobiDB-lite"/>
    </source>
</evidence>
<dbReference type="Gene3D" id="3.30.70.330">
    <property type="match status" value="1"/>
</dbReference>
<dbReference type="GO" id="GO:0003735">
    <property type="term" value="F:structural constituent of ribosome"/>
    <property type="evidence" value="ECO:0007669"/>
    <property type="project" value="InterPro"/>
</dbReference>
<evidence type="ECO:0000256" key="2">
    <source>
        <dbReference type="ARBA" id="ARBA00022980"/>
    </source>
</evidence>
<evidence type="ECO:0000256" key="3">
    <source>
        <dbReference type="ARBA" id="ARBA00023274"/>
    </source>
</evidence>
<dbReference type="InterPro" id="IPR012678">
    <property type="entry name" value="Ribosomal_uL23/eL15/eS24_sf"/>
</dbReference>
<organism evidence="5">
    <name type="scientific">marine sediment metagenome</name>
    <dbReference type="NCBI Taxonomy" id="412755"/>
    <lineage>
        <taxon>unclassified sequences</taxon>
        <taxon>metagenomes</taxon>
        <taxon>ecological metagenomes</taxon>
    </lineage>
</organism>
<evidence type="ECO:0000256" key="1">
    <source>
        <dbReference type="ARBA" id="ARBA00006700"/>
    </source>
</evidence>
<dbReference type="HAMAP" id="MF_01369_B">
    <property type="entry name" value="Ribosomal_uL23_B"/>
    <property type="match status" value="1"/>
</dbReference>
<dbReference type="AlphaFoldDB" id="A0A0F9V1J4"/>
<sequence length="155" mass="18206">MAILDIFKKKEKPSFAKATESKKKKEAKEKPKKPKADEKEKKKDKKKVPTVEKLRTKRKKKFIQAYKVLKAFHVTEKATDLTKENKYIFKVWQETNKVEIKQTVEGLYDVDVVSVKIINIPPKRRRLGRTAGWRKGYKKAIVKIKEGQKIEVLPR</sequence>
<dbReference type="Pfam" id="PF00276">
    <property type="entry name" value="Ribosomal_L23"/>
    <property type="match status" value="1"/>
</dbReference>
<proteinExistence type="inferred from homology"/>
<dbReference type="GO" id="GO:1990904">
    <property type="term" value="C:ribonucleoprotein complex"/>
    <property type="evidence" value="ECO:0007669"/>
    <property type="project" value="UniProtKB-KW"/>
</dbReference>
<keyword evidence="2" id="KW-0689">Ribosomal protein</keyword>